<sequence>MNVFKLIFIFILFQFTKAQTDSNSDIELEFDETNIKSLKLTLKWKFKPSLNRKANKYVLFYEVGRVNVFNNFSVEYSLPELLDDEEVVKASIMKRENFKNRIEFNSLSSYNCSLYCINSTNILLKNQFECNLYSYDPSIRKCVLYEYDYSNKGKSKKSRFDQNEIYESFMEECDMDEFFSEFAGYSRLCRRIMDYRNEHSVMIRPYMDFRFTLSLRDGQNKWSPFLRKEFQYSPSVSVQIIGDLKFGNDIKLKCTADLSEEIIESITWRNSPVFGDTLLIPQLTPYNLHQTYFCEIRIGAKQMIQKTFKFNVTDLMKDLKPELKLNHFIKSQDLMVSLNWTVEPPKNTKFKAEKMLLLYSKDGGPYKFLKNFFPFESSKWDSPVFTFTKENKFYNTSSEEECANECIQLSYCNFFVYKPQFDPNERVSTNCRVTSKSSDGLFPCPKFSSCQNLKNPETYTSNDTVNITILPNSTYRFKLQLRDKYLNWTDALETEAITIPLNIEIEKFGSETVSSSSTFGLKCNTNINRIGKIIWTLNDADITTKNNLFTLSESKNNVYLNSILELNTNLATNFSILNGVYKCKIIRESDESGFAVFNSEPLRVLLRVNDTLNYNQSISNITLPSLPGYYLRLDCQVSGTQIESLNWYINDQVLNAKNSFFDLDDLFVITSKINDNIPIVNRTLVIKLENPKPMNKYECILNGNLTVRSHYVEIFDGRPELEYKIDQSELNKLKLKIDLKVKNSLITSFDNNLDIKPQKISILYAENSTLINAFQTFVAPETLSSGEAKDKMSKNSEITIGHLFKTQHGIQSCKLSCFQMAFCKSYEYLMYDDSCNFYTNTEIDSFYSKIVDRIEQKNSNLNFDLIHLRDDAPKTLEEDLIYNYTILIDKKSYFTCENRTANSFSEEFYCRDKLADFKETYIMENLSPLTSYQFRIEVANAFGISQAIFTDMIQVPFKLDPIKEKEIDGKLVKLECATSLQTSDKLRFAWFKNAVLIEKSDQNFTQVDNLGSFGYKSELLFGPDLKKYSGYYTCELIYENKNTVLITNSSYSYLPTMEPEFKKFEEIVITKNAGEMLTENCSASGWPLPNVYWYFNNKPVEAKNQNGNLNPHASIHHRNYTTMSYLYAFNISKEFQGVYSCMLNGTTSIKNIKLIISGTSDKILPTDDSETLPSTDNSIKKTSNTLLIVIIGVFVLLTIVAVGFSLFILRKRQSDTNALLSYNRIEEELMTGVDNITLTDDLQ</sequence>
<dbReference type="OrthoDB" id="10045578at2759"/>
<feature type="signal peptide" evidence="2">
    <location>
        <begin position="1"/>
        <end position="18"/>
    </location>
</feature>
<feature type="transmembrane region" description="Helical" evidence="1">
    <location>
        <begin position="1186"/>
        <end position="1209"/>
    </location>
</feature>
<keyword evidence="1" id="KW-1133">Transmembrane helix</keyword>
<evidence type="ECO:0000313" key="4">
    <source>
        <dbReference type="EMBL" id="CAF0715506.1"/>
    </source>
</evidence>
<dbReference type="Gene3D" id="2.60.40.10">
    <property type="entry name" value="Immunoglobulins"/>
    <property type="match status" value="1"/>
</dbReference>
<evidence type="ECO:0000313" key="5">
    <source>
        <dbReference type="Proteomes" id="UP000663879"/>
    </source>
</evidence>
<dbReference type="AlphaFoldDB" id="A0A813M2H8"/>
<keyword evidence="1" id="KW-0472">Membrane</keyword>
<evidence type="ECO:0000256" key="1">
    <source>
        <dbReference type="SAM" id="Phobius"/>
    </source>
</evidence>
<dbReference type="InterPro" id="IPR003599">
    <property type="entry name" value="Ig_sub"/>
</dbReference>
<gene>
    <name evidence="4" type="ORF">OXX778_LOCUS1587</name>
</gene>
<evidence type="ECO:0000256" key="2">
    <source>
        <dbReference type="SAM" id="SignalP"/>
    </source>
</evidence>
<organism evidence="4 5">
    <name type="scientific">Brachionus calyciflorus</name>
    <dbReference type="NCBI Taxonomy" id="104777"/>
    <lineage>
        <taxon>Eukaryota</taxon>
        <taxon>Metazoa</taxon>
        <taxon>Spiralia</taxon>
        <taxon>Gnathifera</taxon>
        <taxon>Rotifera</taxon>
        <taxon>Eurotatoria</taxon>
        <taxon>Monogononta</taxon>
        <taxon>Pseudotrocha</taxon>
        <taxon>Ploima</taxon>
        <taxon>Brachionidae</taxon>
        <taxon>Brachionus</taxon>
    </lineage>
</organism>
<keyword evidence="2" id="KW-0732">Signal</keyword>
<accession>A0A813M2H8</accession>
<name>A0A813M2H8_9BILA</name>
<dbReference type="PROSITE" id="PS50835">
    <property type="entry name" value="IG_LIKE"/>
    <property type="match status" value="2"/>
</dbReference>
<dbReference type="SMART" id="SM00409">
    <property type="entry name" value="IG"/>
    <property type="match status" value="3"/>
</dbReference>
<dbReference type="InterPro" id="IPR036179">
    <property type="entry name" value="Ig-like_dom_sf"/>
</dbReference>
<dbReference type="InterPro" id="IPR013783">
    <property type="entry name" value="Ig-like_fold"/>
</dbReference>
<feature type="domain" description="Ig-like" evidence="3">
    <location>
        <begin position="1059"/>
        <end position="1153"/>
    </location>
</feature>
<comment type="caution">
    <text evidence="4">The sequence shown here is derived from an EMBL/GenBank/DDBJ whole genome shotgun (WGS) entry which is preliminary data.</text>
</comment>
<keyword evidence="5" id="KW-1185">Reference proteome</keyword>
<feature type="chain" id="PRO_5032903543" description="Ig-like domain-containing protein" evidence="2">
    <location>
        <begin position="19"/>
        <end position="1243"/>
    </location>
</feature>
<dbReference type="Proteomes" id="UP000663879">
    <property type="component" value="Unassembled WGS sequence"/>
</dbReference>
<keyword evidence="1" id="KW-0812">Transmembrane</keyword>
<feature type="domain" description="Ig-like" evidence="3">
    <location>
        <begin position="968"/>
        <end position="1052"/>
    </location>
</feature>
<reference evidence="4" key="1">
    <citation type="submission" date="2021-02" db="EMBL/GenBank/DDBJ databases">
        <authorList>
            <person name="Nowell W R."/>
        </authorList>
    </citation>
    <scope>NUCLEOTIDE SEQUENCE</scope>
    <source>
        <strain evidence="4">Ploen Becks lab</strain>
    </source>
</reference>
<dbReference type="SUPFAM" id="SSF48726">
    <property type="entry name" value="Immunoglobulin"/>
    <property type="match status" value="2"/>
</dbReference>
<evidence type="ECO:0000259" key="3">
    <source>
        <dbReference type="PROSITE" id="PS50835"/>
    </source>
</evidence>
<protein>
    <recommendedName>
        <fullName evidence="3">Ig-like domain-containing protein</fullName>
    </recommendedName>
</protein>
<proteinExistence type="predicted"/>
<dbReference type="EMBL" id="CAJNOC010000106">
    <property type="protein sequence ID" value="CAF0715506.1"/>
    <property type="molecule type" value="Genomic_DNA"/>
</dbReference>
<dbReference type="InterPro" id="IPR007110">
    <property type="entry name" value="Ig-like_dom"/>
</dbReference>